<protein>
    <recommendedName>
        <fullName evidence="11 15">Leucyl/phenylalanyl-tRNA--protein transferase</fullName>
        <ecNumber evidence="10 15">2.3.2.6</ecNumber>
    </recommendedName>
    <alternativeName>
        <fullName evidence="12 15">L/F-transferase</fullName>
    </alternativeName>
    <alternativeName>
        <fullName evidence="13 15">Leucyltransferase</fullName>
    </alternativeName>
    <alternativeName>
        <fullName evidence="14 15">Phenyalanyltransferase</fullName>
    </alternativeName>
</protein>
<dbReference type="EMBL" id="PIPL01000001">
    <property type="protein sequence ID" value="RUO25882.1"/>
    <property type="molecule type" value="Genomic_DNA"/>
</dbReference>
<dbReference type="GO" id="GO:0005737">
    <property type="term" value="C:cytoplasm"/>
    <property type="evidence" value="ECO:0007669"/>
    <property type="project" value="UniProtKB-SubCell"/>
</dbReference>
<dbReference type="OrthoDB" id="9790282at2"/>
<sequence length="239" mass="26732">MLAQLSSHQHLFPDPRTALPEPNGLLAVGGDLSPQRLLKAYHQGIFPWFSPEDPILWWSPDPRGVIMPHQLHVSRSLRKFLRRCNYQCSINKAFPEVIQACADQRAELEGTWITGEMEHAYTQLHEMGHAHSIEVWQGDRLIGGLYGVLVGQTFCGESMFHRADNASKIALLALREHLLAGGLRLIDCQLPSLHLNSLGAIEMPRERFLHTLALGVDRPMDPNLLVPQAIDCAFIGNSV</sequence>
<keyword evidence="2 15" id="KW-0963">Cytoplasm</keyword>
<dbReference type="GO" id="GO:0008914">
    <property type="term" value="F:leucyl-tRNA--protein transferase activity"/>
    <property type="evidence" value="ECO:0007669"/>
    <property type="project" value="UniProtKB-UniRule"/>
</dbReference>
<evidence type="ECO:0000256" key="5">
    <source>
        <dbReference type="ARBA" id="ARBA00050607"/>
    </source>
</evidence>
<comment type="catalytic activity">
    <reaction evidence="5 15">
        <text>L-phenylalanyl-tRNA(Phe) + an N-terminal L-alpha-aminoacyl-[protein] = an N-terminal L-phenylalanyl-L-alpha-aminoacyl-[protein] + tRNA(Phe)</text>
        <dbReference type="Rhea" id="RHEA:43632"/>
        <dbReference type="Rhea" id="RHEA-COMP:9668"/>
        <dbReference type="Rhea" id="RHEA-COMP:9699"/>
        <dbReference type="Rhea" id="RHEA-COMP:10636"/>
        <dbReference type="Rhea" id="RHEA-COMP:10637"/>
        <dbReference type="ChEBI" id="CHEBI:78442"/>
        <dbReference type="ChEBI" id="CHEBI:78531"/>
        <dbReference type="ChEBI" id="CHEBI:78597"/>
        <dbReference type="ChEBI" id="CHEBI:83561"/>
        <dbReference type="EC" id="2.3.2.6"/>
    </reaction>
</comment>
<evidence type="ECO:0000256" key="13">
    <source>
        <dbReference type="ARBA" id="ARBA00077165"/>
    </source>
</evidence>
<dbReference type="FunFam" id="3.40.630.70:FF:000001">
    <property type="entry name" value="Leucyl/phenylalanyl-tRNA--protein transferase"/>
    <property type="match status" value="1"/>
</dbReference>
<dbReference type="InterPro" id="IPR016181">
    <property type="entry name" value="Acyl_CoA_acyltransferase"/>
</dbReference>
<dbReference type="Pfam" id="PF03588">
    <property type="entry name" value="Leu_Phe_trans"/>
    <property type="match status" value="1"/>
</dbReference>
<dbReference type="FunFam" id="3.30.70.3550:FF:000001">
    <property type="entry name" value="Leucyl/phenylalanyl-tRNA--protein transferase"/>
    <property type="match status" value="1"/>
</dbReference>
<evidence type="ECO:0000256" key="1">
    <source>
        <dbReference type="ARBA" id="ARBA00004496"/>
    </source>
</evidence>
<dbReference type="AlphaFoldDB" id="A0A432W772"/>
<organism evidence="16 17">
    <name type="scientific">Aliidiomarina minuta</name>
    <dbReference type="NCBI Taxonomy" id="880057"/>
    <lineage>
        <taxon>Bacteria</taxon>
        <taxon>Pseudomonadati</taxon>
        <taxon>Pseudomonadota</taxon>
        <taxon>Gammaproteobacteria</taxon>
        <taxon>Alteromonadales</taxon>
        <taxon>Idiomarinaceae</taxon>
        <taxon>Aliidiomarina</taxon>
    </lineage>
</organism>
<evidence type="ECO:0000256" key="12">
    <source>
        <dbReference type="ARBA" id="ARBA00077136"/>
    </source>
</evidence>
<dbReference type="PANTHER" id="PTHR30098:SF2">
    <property type="entry name" value="LEUCYL_PHENYLALANYL-TRNA--PROTEIN TRANSFERASE"/>
    <property type="match status" value="1"/>
</dbReference>
<name>A0A432W772_9GAMM</name>
<evidence type="ECO:0000313" key="16">
    <source>
        <dbReference type="EMBL" id="RUO25882.1"/>
    </source>
</evidence>
<comment type="subcellular location">
    <subcellularLocation>
        <location evidence="1 15">Cytoplasm</location>
    </subcellularLocation>
</comment>
<reference evidence="16 17" key="1">
    <citation type="journal article" date="2011" name="Front. Microbiol.">
        <title>Genomic signatures of strain selection and enhancement in Bacillus atrophaeus var. globigii, a historical biowarfare simulant.</title>
        <authorList>
            <person name="Gibbons H.S."/>
            <person name="Broomall S.M."/>
            <person name="McNew L.A."/>
            <person name="Daligault H."/>
            <person name="Chapman C."/>
            <person name="Bruce D."/>
            <person name="Karavis M."/>
            <person name="Krepps M."/>
            <person name="McGregor P.A."/>
            <person name="Hong C."/>
            <person name="Park K.H."/>
            <person name="Akmal A."/>
            <person name="Feldman A."/>
            <person name="Lin J.S."/>
            <person name="Chang W.E."/>
            <person name="Higgs B.W."/>
            <person name="Demirev P."/>
            <person name="Lindquist J."/>
            <person name="Liem A."/>
            <person name="Fochler E."/>
            <person name="Read T.D."/>
            <person name="Tapia R."/>
            <person name="Johnson S."/>
            <person name="Bishop-Lilly K.A."/>
            <person name="Detter C."/>
            <person name="Han C."/>
            <person name="Sozhamannan S."/>
            <person name="Rosenzweig C.N."/>
            <person name="Skowronski E.W."/>
        </authorList>
    </citation>
    <scope>NUCLEOTIDE SEQUENCE [LARGE SCALE GENOMIC DNA]</scope>
    <source>
        <strain evidence="16 17">MLST1</strain>
    </source>
</reference>
<evidence type="ECO:0000256" key="9">
    <source>
        <dbReference type="ARBA" id="ARBA00061535"/>
    </source>
</evidence>
<dbReference type="SUPFAM" id="SSF55729">
    <property type="entry name" value="Acyl-CoA N-acyltransferases (Nat)"/>
    <property type="match status" value="1"/>
</dbReference>
<evidence type="ECO:0000256" key="10">
    <source>
        <dbReference type="ARBA" id="ARBA00066767"/>
    </source>
</evidence>
<dbReference type="NCBIfam" id="TIGR00667">
    <property type="entry name" value="aat"/>
    <property type="match status" value="1"/>
</dbReference>
<dbReference type="InterPro" id="IPR042221">
    <property type="entry name" value="Leu/Phe-tRNA_Trfase_N"/>
</dbReference>
<keyword evidence="3 15" id="KW-0808">Transferase</keyword>
<evidence type="ECO:0000313" key="17">
    <source>
        <dbReference type="Proteomes" id="UP000288293"/>
    </source>
</evidence>
<gene>
    <name evidence="15" type="primary">aat</name>
    <name evidence="16" type="ORF">CWE09_03915</name>
</gene>
<keyword evidence="17" id="KW-1185">Reference proteome</keyword>
<comment type="function">
    <text evidence="8 15">Functions in the N-end rule pathway of protein degradation where it conjugates Leu, Phe and, less efficiently, Met from aminoacyl-tRNAs to the N-termini of proteins containing an N-terminal arginine or lysine.</text>
</comment>
<evidence type="ECO:0000256" key="8">
    <source>
        <dbReference type="ARBA" id="ARBA00054043"/>
    </source>
</evidence>
<evidence type="ECO:0000256" key="15">
    <source>
        <dbReference type="HAMAP-Rule" id="MF_00688"/>
    </source>
</evidence>
<comment type="similarity">
    <text evidence="9 15">Belongs to the L/F-transferase family.</text>
</comment>
<evidence type="ECO:0000256" key="14">
    <source>
        <dbReference type="ARBA" id="ARBA00083640"/>
    </source>
</evidence>
<dbReference type="EC" id="2.3.2.6" evidence="10 15"/>
<dbReference type="Proteomes" id="UP000288293">
    <property type="component" value="Unassembled WGS sequence"/>
</dbReference>
<dbReference type="RefSeq" id="WP_126802699.1">
    <property type="nucleotide sequence ID" value="NZ_PIPL01000001.1"/>
</dbReference>
<keyword evidence="4 15" id="KW-0012">Acyltransferase</keyword>
<accession>A0A432W772</accession>
<evidence type="ECO:0000256" key="4">
    <source>
        <dbReference type="ARBA" id="ARBA00023315"/>
    </source>
</evidence>
<comment type="catalytic activity">
    <reaction evidence="7 15">
        <text>N-terminal L-lysyl-[protein] + L-leucyl-tRNA(Leu) = N-terminal L-leucyl-L-lysyl-[protein] + tRNA(Leu) + H(+)</text>
        <dbReference type="Rhea" id="RHEA:12340"/>
        <dbReference type="Rhea" id="RHEA-COMP:9613"/>
        <dbReference type="Rhea" id="RHEA-COMP:9622"/>
        <dbReference type="Rhea" id="RHEA-COMP:12670"/>
        <dbReference type="Rhea" id="RHEA-COMP:12671"/>
        <dbReference type="ChEBI" id="CHEBI:15378"/>
        <dbReference type="ChEBI" id="CHEBI:65249"/>
        <dbReference type="ChEBI" id="CHEBI:78442"/>
        <dbReference type="ChEBI" id="CHEBI:78494"/>
        <dbReference type="ChEBI" id="CHEBI:133043"/>
        <dbReference type="EC" id="2.3.2.6"/>
    </reaction>
</comment>
<comment type="catalytic activity">
    <reaction evidence="6 15">
        <text>N-terminal L-arginyl-[protein] + L-leucyl-tRNA(Leu) = N-terminal L-leucyl-L-arginyl-[protein] + tRNA(Leu) + H(+)</text>
        <dbReference type="Rhea" id="RHEA:50416"/>
        <dbReference type="Rhea" id="RHEA-COMP:9613"/>
        <dbReference type="Rhea" id="RHEA-COMP:9622"/>
        <dbReference type="Rhea" id="RHEA-COMP:12672"/>
        <dbReference type="Rhea" id="RHEA-COMP:12673"/>
        <dbReference type="ChEBI" id="CHEBI:15378"/>
        <dbReference type="ChEBI" id="CHEBI:64719"/>
        <dbReference type="ChEBI" id="CHEBI:78442"/>
        <dbReference type="ChEBI" id="CHEBI:78494"/>
        <dbReference type="ChEBI" id="CHEBI:133044"/>
        <dbReference type="EC" id="2.3.2.6"/>
    </reaction>
</comment>
<dbReference type="PANTHER" id="PTHR30098">
    <property type="entry name" value="LEUCYL/PHENYLALANYL-TRNA--PROTEIN TRANSFERASE"/>
    <property type="match status" value="1"/>
</dbReference>
<evidence type="ECO:0000256" key="2">
    <source>
        <dbReference type="ARBA" id="ARBA00022490"/>
    </source>
</evidence>
<evidence type="ECO:0000256" key="3">
    <source>
        <dbReference type="ARBA" id="ARBA00022679"/>
    </source>
</evidence>
<comment type="caution">
    <text evidence="16">The sequence shown here is derived from an EMBL/GenBank/DDBJ whole genome shotgun (WGS) entry which is preliminary data.</text>
</comment>
<dbReference type="InterPro" id="IPR004616">
    <property type="entry name" value="Leu/Phe-tRNA_Trfase"/>
</dbReference>
<proteinExistence type="inferred from homology"/>
<dbReference type="HAMAP" id="MF_00688">
    <property type="entry name" value="Leu_Phe_trans"/>
    <property type="match status" value="1"/>
</dbReference>
<evidence type="ECO:0000256" key="6">
    <source>
        <dbReference type="ARBA" id="ARBA00050652"/>
    </source>
</evidence>
<dbReference type="InterPro" id="IPR042203">
    <property type="entry name" value="Leu/Phe-tRNA_Trfase_C"/>
</dbReference>
<dbReference type="Gene3D" id="3.40.630.70">
    <property type="entry name" value="Leucyl/phenylalanyl-tRNA-protein transferase, C-terminal domain"/>
    <property type="match status" value="1"/>
</dbReference>
<dbReference type="GO" id="GO:0030163">
    <property type="term" value="P:protein catabolic process"/>
    <property type="evidence" value="ECO:0007669"/>
    <property type="project" value="UniProtKB-UniRule"/>
</dbReference>
<dbReference type="Gene3D" id="3.30.70.3550">
    <property type="entry name" value="Leucyl/phenylalanyl-tRNA-protein transferase, N-terminal domain"/>
    <property type="match status" value="1"/>
</dbReference>
<evidence type="ECO:0000256" key="7">
    <source>
        <dbReference type="ARBA" id="ARBA00051538"/>
    </source>
</evidence>
<evidence type="ECO:0000256" key="11">
    <source>
        <dbReference type="ARBA" id="ARBA00074372"/>
    </source>
</evidence>